<dbReference type="FunFam" id="1.10.10.10:FF:000322">
    <property type="entry name" value="Probable disease resistance protein At1g63360"/>
    <property type="match status" value="1"/>
</dbReference>
<dbReference type="AlphaFoldDB" id="A0A8X7TZK5"/>
<keyword evidence="4" id="KW-0547">Nucleotide-binding</keyword>
<dbReference type="Gene3D" id="3.40.50.300">
    <property type="entry name" value="P-loop containing nucleotide triphosphate hydrolases"/>
    <property type="match status" value="1"/>
</dbReference>
<dbReference type="InterPro" id="IPR032675">
    <property type="entry name" value="LRR_dom_sf"/>
</dbReference>
<evidence type="ECO:0000256" key="6">
    <source>
        <dbReference type="ARBA" id="ARBA00022840"/>
    </source>
</evidence>
<comment type="similarity">
    <text evidence="1">Belongs to the disease resistance NB-LRR family.</text>
</comment>
<evidence type="ECO:0000256" key="5">
    <source>
        <dbReference type="ARBA" id="ARBA00022821"/>
    </source>
</evidence>
<reference evidence="8 9" key="1">
    <citation type="submission" date="2020-02" db="EMBL/GenBank/DDBJ databases">
        <authorList>
            <person name="Ma Q."/>
            <person name="Huang Y."/>
            <person name="Song X."/>
            <person name="Pei D."/>
        </authorList>
    </citation>
    <scope>NUCLEOTIDE SEQUENCE [LARGE SCALE GENOMIC DNA]</scope>
    <source>
        <strain evidence="8">Sxm20200214</strain>
        <tissue evidence="8">Leaf</tissue>
    </source>
</reference>
<dbReference type="GO" id="GO:0005524">
    <property type="term" value="F:ATP binding"/>
    <property type="evidence" value="ECO:0007669"/>
    <property type="project" value="UniProtKB-KW"/>
</dbReference>
<evidence type="ECO:0000256" key="3">
    <source>
        <dbReference type="ARBA" id="ARBA00022737"/>
    </source>
</evidence>
<dbReference type="PRINTS" id="PR00364">
    <property type="entry name" value="DISEASERSIST"/>
</dbReference>
<dbReference type="EMBL" id="JAAMPC010000015">
    <property type="protein sequence ID" value="KAG2260760.1"/>
    <property type="molecule type" value="Genomic_DNA"/>
</dbReference>
<dbReference type="SUPFAM" id="SSF52540">
    <property type="entry name" value="P-loop containing nucleoside triphosphate hydrolases"/>
    <property type="match status" value="1"/>
</dbReference>
<dbReference type="InterPro" id="IPR042197">
    <property type="entry name" value="Apaf_helical"/>
</dbReference>
<evidence type="ECO:0000256" key="4">
    <source>
        <dbReference type="ARBA" id="ARBA00022741"/>
    </source>
</evidence>
<evidence type="ECO:0000256" key="2">
    <source>
        <dbReference type="ARBA" id="ARBA00022614"/>
    </source>
</evidence>
<dbReference type="Gene3D" id="3.80.10.10">
    <property type="entry name" value="Ribonuclease Inhibitor"/>
    <property type="match status" value="1"/>
</dbReference>
<dbReference type="OrthoDB" id="664960at2759"/>
<dbReference type="Pfam" id="PF00931">
    <property type="entry name" value="NB-ARC"/>
    <property type="match status" value="1"/>
</dbReference>
<accession>A0A8X7TZK5</accession>
<evidence type="ECO:0000259" key="7">
    <source>
        <dbReference type="Pfam" id="PF00931"/>
    </source>
</evidence>
<dbReference type="Gene3D" id="1.10.8.430">
    <property type="entry name" value="Helical domain of apoptotic protease-activating factors"/>
    <property type="match status" value="1"/>
</dbReference>
<dbReference type="Gene3D" id="1.10.10.10">
    <property type="entry name" value="Winged helix-like DNA-binding domain superfamily/Winged helix DNA-binding domain"/>
    <property type="match status" value="1"/>
</dbReference>
<evidence type="ECO:0000313" key="8">
    <source>
        <dbReference type="EMBL" id="KAG2260760.1"/>
    </source>
</evidence>
<dbReference type="GO" id="GO:0043531">
    <property type="term" value="F:ADP binding"/>
    <property type="evidence" value="ECO:0007669"/>
    <property type="project" value="InterPro"/>
</dbReference>
<keyword evidence="3" id="KW-0677">Repeat</keyword>
<name>A0A8X7TZK5_BRACI</name>
<keyword evidence="6" id="KW-0067">ATP-binding</keyword>
<dbReference type="PANTHER" id="PTHR33463:SF220">
    <property type="entry name" value="NB-ARC DOMAIN-CONTAINING PROTEIN"/>
    <property type="match status" value="1"/>
</dbReference>
<dbReference type="InterPro" id="IPR050905">
    <property type="entry name" value="Plant_NBS-LRR"/>
</dbReference>
<evidence type="ECO:0000313" key="9">
    <source>
        <dbReference type="Proteomes" id="UP000886595"/>
    </source>
</evidence>
<feature type="domain" description="NB-ARC" evidence="7">
    <location>
        <begin position="48"/>
        <end position="141"/>
    </location>
</feature>
<keyword evidence="5" id="KW-0611">Plant defense</keyword>
<dbReference type="FunFam" id="3.40.50.300:FF:001091">
    <property type="entry name" value="Probable disease resistance protein At1g61300"/>
    <property type="match status" value="1"/>
</dbReference>
<comment type="caution">
    <text evidence="8">The sequence shown here is derived from an EMBL/GenBank/DDBJ whole genome shotgun (WGS) entry which is preliminary data.</text>
</comment>
<dbReference type="Proteomes" id="UP000886595">
    <property type="component" value="Unassembled WGS sequence"/>
</dbReference>
<dbReference type="InterPro" id="IPR027417">
    <property type="entry name" value="P-loop_NTPase"/>
</dbReference>
<organism evidence="8 9">
    <name type="scientific">Brassica carinata</name>
    <name type="common">Ethiopian mustard</name>
    <name type="synonym">Abyssinian cabbage</name>
    <dbReference type="NCBI Taxonomy" id="52824"/>
    <lineage>
        <taxon>Eukaryota</taxon>
        <taxon>Viridiplantae</taxon>
        <taxon>Streptophyta</taxon>
        <taxon>Embryophyta</taxon>
        <taxon>Tracheophyta</taxon>
        <taxon>Spermatophyta</taxon>
        <taxon>Magnoliopsida</taxon>
        <taxon>eudicotyledons</taxon>
        <taxon>Gunneridae</taxon>
        <taxon>Pentapetalae</taxon>
        <taxon>rosids</taxon>
        <taxon>malvids</taxon>
        <taxon>Brassicales</taxon>
        <taxon>Brassicaceae</taxon>
        <taxon>Brassiceae</taxon>
        <taxon>Brassica</taxon>
    </lineage>
</organism>
<keyword evidence="9" id="KW-1185">Reference proteome</keyword>
<dbReference type="PANTHER" id="PTHR33463">
    <property type="entry name" value="NB-ARC DOMAIN-CONTAINING PROTEIN-RELATED"/>
    <property type="match status" value="1"/>
</dbReference>
<dbReference type="InterPro" id="IPR002182">
    <property type="entry name" value="NB-ARC"/>
</dbReference>
<sequence length="407" mass="45723">MIYRYGEKVILMLREVESLIPQEEFAEVTDETPIAEGEELPIQPTIGQETMLEMVWNRLMEDEVGIVGLYGMGGVGKTTLLTQINNRFSNRGGGFDVVIWVVVSQNATVRKIQGSIGEKLGLKGKEWDEKTDMDRARDILKVDDQIEVRCLDTVKAWDLFKTNVGETTLGSHPDIPELAMKVAEKCRGLPLALNVIGGTMVRKRSVQEWRRAVDVLTSSATEFPGVEDEVLPILKYSYDSLDGETTKSCFLYCSLFPEDGLIDKERMIAYWIGEGFIDEKESRERTINQGYEILELPFGFDQLKMLIHLNLECMNSLERLDGISGLSSLRTLKLLDCGVLLDMSLMKELQLLEHVEYITLSISASTLVGGKLFDDPRTGRCIQYVTIEEPGEEEPVKVIVLPALDGL</sequence>
<dbReference type="InterPro" id="IPR036388">
    <property type="entry name" value="WH-like_DNA-bd_sf"/>
</dbReference>
<keyword evidence="2" id="KW-0433">Leucine-rich repeat</keyword>
<protein>
    <recommendedName>
        <fullName evidence="7">NB-ARC domain-containing protein</fullName>
    </recommendedName>
</protein>
<dbReference type="GO" id="GO:0006952">
    <property type="term" value="P:defense response"/>
    <property type="evidence" value="ECO:0007669"/>
    <property type="project" value="UniProtKB-KW"/>
</dbReference>
<gene>
    <name evidence="8" type="ORF">Bca52824_080054</name>
</gene>
<evidence type="ECO:0000256" key="1">
    <source>
        <dbReference type="ARBA" id="ARBA00008894"/>
    </source>
</evidence>
<proteinExistence type="inferred from homology"/>
<dbReference type="FunFam" id="1.10.8.430:FF:000003">
    <property type="entry name" value="Probable disease resistance protein At5g66910"/>
    <property type="match status" value="1"/>
</dbReference>